<name>A0ABV8Q789_9MICO</name>
<dbReference type="RefSeq" id="WP_390228339.1">
    <property type="nucleotide sequence ID" value="NZ_JBHSCN010000005.1"/>
</dbReference>
<proteinExistence type="predicted"/>
<evidence type="ECO:0000256" key="1">
    <source>
        <dbReference type="SAM" id="MobiDB-lite"/>
    </source>
</evidence>
<accession>A0ABV8Q789</accession>
<gene>
    <name evidence="2" type="ORF">ACFOYW_08035</name>
</gene>
<evidence type="ECO:0008006" key="4">
    <source>
        <dbReference type="Google" id="ProtNLM"/>
    </source>
</evidence>
<protein>
    <recommendedName>
        <fullName evidence="4">SipW-cognate class signal peptide</fullName>
    </recommendedName>
</protein>
<organism evidence="2 3">
    <name type="scientific">Gryllotalpicola reticulitermitis</name>
    <dbReference type="NCBI Taxonomy" id="1184153"/>
    <lineage>
        <taxon>Bacteria</taxon>
        <taxon>Bacillati</taxon>
        <taxon>Actinomycetota</taxon>
        <taxon>Actinomycetes</taxon>
        <taxon>Micrococcales</taxon>
        <taxon>Microbacteriaceae</taxon>
        <taxon>Gryllotalpicola</taxon>
    </lineage>
</organism>
<reference evidence="3" key="1">
    <citation type="journal article" date="2019" name="Int. J. Syst. Evol. Microbiol.">
        <title>The Global Catalogue of Microorganisms (GCM) 10K type strain sequencing project: providing services to taxonomists for standard genome sequencing and annotation.</title>
        <authorList>
            <consortium name="The Broad Institute Genomics Platform"/>
            <consortium name="The Broad Institute Genome Sequencing Center for Infectious Disease"/>
            <person name="Wu L."/>
            <person name="Ma J."/>
        </authorList>
    </citation>
    <scope>NUCLEOTIDE SEQUENCE [LARGE SCALE GENOMIC DNA]</scope>
    <source>
        <strain evidence="3">CGMCC 1.10363</strain>
    </source>
</reference>
<evidence type="ECO:0000313" key="2">
    <source>
        <dbReference type="EMBL" id="MFC4243320.1"/>
    </source>
</evidence>
<sequence>MRRRIGIIVAIAAAVVVALGGGSIAWAVWSGNASVSGSVSSGNVSISATGLDKLGQQFTVATTSTTPALVKLTNTGSLAVTGFTGTVSGTSGQALASDITVRIWDAGRNATSCPASVPTGVTPWTGSWATGTIAWPAPATSVPGGGTSYEGYCVISSITSSALTNDAGQTVAPQVTVVGNDGGWTSSATPALSSTFSTPAASPQTVTGSQVGITSTSGVSVSGVSVQSSDGDWPKNPDSDINSQSGQISGQYYFCMVVSVTGQSTSAAPWSFQLDTSAPPFNGTALTNAMFAPSGYQTAQISTFPTGTGTVYTISGLRQGQANTWGQIYNGGSAGPDGYSNYVWNTPITSSQTALVHFCLNVNAPAPVEAAAANTYKVEPATLAGCPGNGNNPAVAGSSSGSASALPGSKGGTACLYIKVDGYYPHFYIGFTATANWNSLVAASGLSSSQKAALLSETPTWALYGSDNTQDSPTPPTLANGIYTWTQTGQKTPQAITNGISVVLLGTFTVPAA</sequence>
<dbReference type="EMBL" id="JBHSCN010000005">
    <property type="protein sequence ID" value="MFC4243320.1"/>
    <property type="molecule type" value="Genomic_DNA"/>
</dbReference>
<keyword evidence="3" id="KW-1185">Reference proteome</keyword>
<feature type="compositionally biased region" description="Polar residues" evidence="1">
    <location>
        <begin position="194"/>
        <end position="204"/>
    </location>
</feature>
<evidence type="ECO:0000313" key="3">
    <source>
        <dbReference type="Proteomes" id="UP001595900"/>
    </source>
</evidence>
<comment type="caution">
    <text evidence="2">The sequence shown here is derived from an EMBL/GenBank/DDBJ whole genome shotgun (WGS) entry which is preliminary data.</text>
</comment>
<dbReference type="Proteomes" id="UP001595900">
    <property type="component" value="Unassembled WGS sequence"/>
</dbReference>
<feature type="region of interest" description="Disordered" evidence="1">
    <location>
        <begin position="194"/>
        <end position="213"/>
    </location>
</feature>